<keyword evidence="12" id="KW-1185">Reference proteome</keyword>
<reference evidence="11" key="1">
    <citation type="submission" date="2016-06" db="EMBL/GenBank/DDBJ databases">
        <authorList>
            <person name="Cuomo C."/>
            <person name="Litvintseva A."/>
            <person name="Heitman J."/>
            <person name="Chen Y."/>
            <person name="Sun S."/>
            <person name="Springer D."/>
            <person name="Dromer F."/>
            <person name="Young S."/>
            <person name="Zeng Q."/>
            <person name="Chapman S."/>
            <person name="Gujja S."/>
            <person name="Saif S."/>
            <person name="Birren B."/>
        </authorList>
    </citation>
    <scope>NUCLEOTIDE SEQUENCE</scope>
    <source>
        <strain evidence="11">CBS 7841</strain>
    </source>
</reference>
<dbReference type="InterPro" id="IPR049126">
    <property type="entry name" value="FAN1-like_TPR"/>
</dbReference>
<evidence type="ECO:0000313" key="12">
    <source>
        <dbReference type="Proteomes" id="UP000094043"/>
    </source>
</evidence>
<reference evidence="11" key="3">
    <citation type="submission" date="2024-01" db="EMBL/GenBank/DDBJ databases">
        <authorList>
            <person name="Coelho M.A."/>
            <person name="David-Palma M."/>
            <person name="Shea T."/>
            <person name="Sun S."/>
            <person name="Cuomo C.A."/>
            <person name="Heitman J."/>
        </authorList>
    </citation>
    <scope>NUCLEOTIDE SEQUENCE</scope>
    <source>
        <strain evidence="11">CBS 7841</strain>
    </source>
</reference>
<sequence length="992" mass="112491">MPSSPPLPPYFAEEHDTPYRMSMYVTLLKEMISTVLAEEDYLFTSQELWVLDYIMSLQYEPLYLLTRLLLRRPGRVHTLSSLLEAYSEDIGEHGVKDAMKMLLESLNLPREVIEPINAASTPSKVAAELSFPTTPNLPFHSPYTSASTSDSELRRMKAKKPWSDISSGLSPEEERADPDLAEALKESLWAAKVRRIDVDDEDHENLDRQDRMIPAKTSCTLPQFSLTPILLPPISSLTIPSTSLPLSTLLSAIPLDDLRRLAKSRKIPASSLSNRKSMEKALLSLAKRQSVLTFSPTKNSNSLSKDRPILQTAALRMTTQSPDQEECKSSESLLISAVLSILGPALVINPALQILINRVNLVFSRVPPTADNNTSLMLPAILATSHKRPYPMYTPQRTRVWKSRAALLVWERAIGWEGVIEAAMGDWEQKKNAGDGVRPGAMFGSQNETILGEGMWINRRDGATIVKTIWQNVWPIWLQMVKNEHPRDDKAFGKQGEKGQQDVEKRVSRQLGGVLGDRFEIGHVLTRIVYKGAEALGVLHEYDMECTVLRALLKQKRWRKGKRGAWYDRLALVLMTHYKNSPRLSIREKEEKLGEATQVCIDGLLDDDTHLIYRPGLSRRLTRLENKLKLPADERHISYASLLKSETREVTAIRLPENRGQTHIALLSGKTRSRSLSGRSDRKRSRSNSILESREEKGFKMKNKDGESWQGQEKLVGKSLWMGKVGEVGVEEWVLEWWAKKGYKGYHSESSILTTFFTLLLWPVIFHPLPGSFQTPHQTAPLDLGEDTFSFYRRDLLEERLAFISSKTSNALELLRETDERERKRGTWAVGVNWRFEKQDLEEILECVGGRAMSGICRMLAEEYKYRASGVPDLIVWNKEKNDVRFVEVKGPGDNLSETQKIWVDVLLSLGIPVEVCRVKACLPSSKQLSDFYVKQKKRRAAAVNMTETSDEESEIKKAKTGYGMTIEDDWTDIDSRREWDSAERGANGENE</sequence>
<keyword evidence="4 8" id="KW-0479">Metal-binding</keyword>
<comment type="similarity">
    <text evidence="2 8">Belongs to the FAN1 family.</text>
</comment>
<evidence type="ECO:0000313" key="11">
    <source>
        <dbReference type="EMBL" id="WVN89177.1"/>
    </source>
</evidence>
<dbReference type="AlphaFoldDB" id="A0AAJ8M2Z7"/>
<dbReference type="PANTHER" id="PTHR15749">
    <property type="entry name" value="FANCONI-ASSOCIATED NUCLEASE 1"/>
    <property type="match status" value="1"/>
</dbReference>
<dbReference type="SMART" id="SM00990">
    <property type="entry name" value="VRR_NUC"/>
    <property type="match status" value="1"/>
</dbReference>
<feature type="domain" description="VRR-NUC" evidence="10">
    <location>
        <begin position="806"/>
        <end position="921"/>
    </location>
</feature>
<dbReference type="InterPro" id="IPR049132">
    <property type="entry name" value="FAN1-like_euk"/>
</dbReference>
<evidence type="ECO:0000256" key="4">
    <source>
        <dbReference type="ARBA" id="ARBA00022723"/>
    </source>
</evidence>
<feature type="region of interest" description="Disordered" evidence="9">
    <location>
        <begin position="670"/>
        <end position="690"/>
    </location>
</feature>
<dbReference type="CDD" id="cd22326">
    <property type="entry name" value="FAN1-like"/>
    <property type="match status" value="1"/>
</dbReference>
<reference evidence="11" key="2">
    <citation type="journal article" date="2022" name="Elife">
        <title>Obligate sexual reproduction of a homothallic fungus closely related to the Cryptococcus pathogenic species complex.</title>
        <authorList>
            <person name="Passer A.R."/>
            <person name="Clancey S.A."/>
            <person name="Shea T."/>
            <person name="David-Palma M."/>
            <person name="Averette A.F."/>
            <person name="Boekhout T."/>
            <person name="Porcel B.M."/>
            <person name="Nowrousian M."/>
            <person name="Cuomo C.A."/>
            <person name="Sun S."/>
            <person name="Heitman J."/>
            <person name="Coelho M.A."/>
        </authorList>
    </citation>
    <scope>NUCLEOTIDE SEQUENCE</scope>
    <source>
        <strain evidence="11">CBS 7841</strain>
    </source>
</reference>
<evidence type="ECO:0000259" key="10">
    <source>
        <dbReference type="SMART" id="SM00990"/>
    </source>
</evidence>
<organism evidence="11 12">
    <name type="scientific">Cryptococcus depauperatus CBS 7841</name>
    <dbReference type="NCBI Taxonomy" id="1295531"/>
    <lineage>
        <taxon>Eukaryota</taxon>
        <taxon>Fungi</taxon>
        <taxon>Dikarya</taxon>
        <taxon>Basidiomycota</taxon>
        <taxon>Agaricomycotina</taxon>
        <taxon>Tremellomycetes</taxon>
        <taxon>Tremellales</taxon>
        <taxon>Cryptococcaceae</taxon>
        <taxon>Cryptococcus</taxon>
    </lineage>
</organism>
<evidence type="ECO:0000256" key="3">
    <source>
        <dbReference type="ARBA" id="ARBA00022722"/>
    </source>
</evidence>
<dbReference type="InterPro" id="IPR033315">
    <property type="entry name" value="Fan1-like"/>
</dbReference>
<protein>
    <recommendedName>
        <fullName evidence="8">Fanconi-associated nuclease</fullName>
        <ecNumber evidence="8">3.1.4.1</ecNumber>
    </recommendedName>
</protein>
<proteinExistence type="inferred from homology"/>
<dbReference type="InterPro" id="IPR014883">
    <property type="entry name" value="VRR_NUC"/>
</dbReference>
<evidence type="ECO:0000256" key="5">
    <source>
        <dbReference type="ARBA" id="ARBA00022801"/>
    </source>
</evidence>
<gene>
    <name evidence="11" type="ORF">L203_104393</name>
</gene>
<dbReference type="Proteomes" id="UP000094043">
    <property type="component" value="Chromosome 5"/>
</dbReference>
<evidence type="ECO:0000256" key="9">
    <source>
        <dbReference type="SAM" id="MobiDB-lite"/>
    </source>
</evidence>
<dbReference type="FunFam" id="3.40.1350.10:FF:000013">
    <property type="entry name" value="Fanconi-associated nuclease"/>
    <property type="match status" value="1"/>
</dbReference>
<comment type="cofactor">
    <cofactor evidence="8">
        <name>Mg(2+)</name>
        <dbReference type="ChEBI" id="CHEBI:18420"/>
    </cofactor>
    <cofactor evidence="8">
        <name>Mn(2+)</name>
        <dbReference type="ChEBI" id="CHEBI:29035"/>
    </cofactor>
</comment>
<evidence type="ECO:0000256" key="8">
    <source>
        <dbReference type="RuleBase" id="RU365033"/>
    </source>
</evidence>
<dbReference type="EMBL" id="CP143788">
    <property type="protein sequence ID" value="WVN89177.1"/>
    <property type="molecule type" value="Genomic_DNA"/>
</dbReference>
<evidence type="ECO:0000256" key="1">
    <source>
        <dbReference type="ARBA" id="ARBA00000983"/>
    </source>
</evidence>
<keyword evidence="8" id="KW-0227">DNA damage</keyword>
<dbReference type="GO" id="GO:0005634">
    <property type="term" value="C:nucleus"/>
    <property type="evidence" value="ECO:0007669"/>
    <property type="project" value="UniProtKB-SubCell"/>
</dbReference>
<dbReference type="GO" id="GO:0004528">
    <property type="term" value="F:phosphodiesterase I activity"/>
    <property type="evidence" value="ECO:0007669"/>
    <property type="project" value="UniProtKB-EC"/>
</dbReference>
<dbReference type="Pfam" id="PF21170">
    <property type="entry name" value="FAN1_TPR"/>
    <property type="match status" value="1"/>
</dbReference>
<keyword evidence="8" id="KW-0234">DNA repair</keyword>
<comment type="subcellular location">
    <subcellularLocation>
        <location evidence="8">Nucleus</location>
    </subcellularLocation>
</comment>
<dbReference type="EC" id="3.1.4.1" evidence="8"/>
<dbReference type="PANTHER" id="PTHR15749:SF4">
    <property type="entry name" value="FANCONI-ASSOCIATED NUCLEASE 1"/>
    <property type="match status" value="1"/>
</dbReference>
<accession>A0AAJ8M2Z7</accession>
<dbReference type="Gene3D" id="3.40.1350.10">
    <property type="match status" value="1"/>
</dbReference>
<dbReference type="Pfam" id="PF08774">
    <property type="entry name" value="VRR_NUC"/>
    <property type="match status" value="1"/>
</dbReference>
<dbReference type="InterPro" id="IPR011856">
    <property type="entry name" value="tRNA_endonuc-like_dom_sf"/>
</dbReference>
<evidence type="ECO:0000256" key="6">
    <source>
        <dbReference type="ARBA" id="ARBA00022842"/>
    </source>
</evidence>
<keyword evidence="5 8" id="KW-0378">Hydrolase</keyword>
<keyword evidence="3 8" id="KW-0540">Nuclease</keyword>
<evidence type="ECO:0000256" key="2">
    <source>
        <dbReference type="ARBA" id="ARBA00005533"/>
    </source>
</evidence>
<keyword evidence="7 8" id="KW-0464">Manganese</keyword>
<dbReference type="GO" id="GO:0017108">
    <property type="term" value="F:5'-flap endonuclease activity"/>
    <property type="evidence" value="ECO:0007669"/>
    <property type="project" value="TreeGrafter"/>
</dbReference>
<evidence type="ECO:0000256" key="7">
    <source>
        <dbReference type="ARBA" id="ARBA00023211"/>
    </source>
</evidence>
<comment type="function">
    <text evidence="8">Nuclease required for the repair of DNA interstrand cross-links (ICL). Acts as a 5'-3' exonuclease that anchors at a cut end of DNA and cleaves DNA successively at every third nucleotide, allowing to excise an ICL from one strand through flanking incisions.</text>
</comment>
<dbReference type="GO" id="GO:0008409">
    <property type="term" value="F:5'-3' exonuclease activity"/>
    <property type="evidence" value="ECO:0007669"/>
    <property type="project" value="TreeGrafter"/>
</dbReference>
<name>A0AAJ8M2Z7_9TREE</name>
<dbReference type="RefSeq" id="XP_066069877.1">
    <property type="nucleotide sequence ID" value="XM_066213780.1"/>
</dbReference>
<dbReference type="GO" id="GO:0070336">
    <property type="term" value="F:flap-structured DNA binding"/>
    <property type="evidence" value="ECO:0007669"/>
    <property type="project" value="TreeGrafter"/>
</dbReference>
<dbReference type="GO" id="GO:0036297">
    <property type="term" value="P:interstrand cross-link repair"/>
    <property type="evidence" value="ECO:0007669"/>
    <property type="project" value="InterPro"/>
</dbReference>
<dbReference type="GO" id="GO:0046872">
    <property type="term" value="F:metal ion binding"/>
    <property type="evidence" value="ECO:0007669"/>
    <property type="project" value="UniProtKB-KW"/>
</dbReference>
<comment type="catalytic activity">
    <reaction evidence="1 8">
        <text>Hydrolytically removes 5'-nucleotides successively from the 3'-hydroxy termini of 3'-hydroxy-terminated oligonucleotides.</text>
        <dbReference type="EC" id="3.1.4.1"/>
    </reaction>
</comment>
<keyword evidence="8" id="KW-0539">Nucleus</keyword>
<dbReference type="KEGG" id="cdep:91088603"/>
<dbReference type="GeneID" id="91088603"/>
<keyword evidence="6 8" id="KW-0460">Magnesium</keyword>